<organism evidence="2">
    <name type="scientific">Tolypothrix bouteillei VB521301</name>
    <dbReference type="NCBI Taxonomy" id="1479485"/>
    <lineage>
        <taxon>Bacteria</taxon>
        <taxon>Bacillati</taxon>
        <taxon>Cyanobacteriota</taxon>
        <taxon>Cyanophyceae</taxon>
        <taxon>Nostocales</taxon>
        <taxon>Tolypothrichaceae</taxon>
        <taxon>Tolypothrix</taxon>
    </lineage>
</organism>
<dbReference type="InterPro" id="IPR029033">
    <property type="entry name" value="His_PPase_superfam"/>
</dbReference>
<reference evidence="1" key="2">
    <citation type="submission" date="2019-11" db="EMBL/GenBank/DDBJ databases">
        <title>Improved Assembly of Tolypothrix boutellei genome.</title>
        <authorList>
            <person name="Sarangi A.N."/>
            <person name="Mukherjee M."/>
            <person name="Ghosh S."/>
            <person name="Singh D."/>
            <person name="Das A."/>
            <person name="Kant S."/>
            <person name="Prusty A."/>
            <person name="Tripathy S."/>
        </authorList>
    </citation>
    <scope>NUCLEOTIDE SEQUENCE</scope>
    <source>
        <strain evidence="1">VB521301</strain>
    </source>
</reference>
<dbReference type="SUPFAM" id="SSF53254">
    <property type="entry name" value="Phosphoglycerate mutase-like"/>
    <property type="match status" value="1"/>
</dbReference>
<dbReference type="InterPro" id="IPR051710">
    <property type="entry name" value="Phosphatase_SH3-domain"/>
</dbReference>
<comment type="caution">
    <text evidence="2">The sequence shown here is derived from an EMBL/GenBank/DDBJ whole genome shotgun (WGS) entry which is preliminary data.</text>
</comment>
<protein>
    <submittedName>
        <fullName evidence="1">Histidine phosphatase family protein</fullName>
    </submittedName>
    <submittedName>
        <fullName evidence="2">Phosphoglycerate mutase</fullName>
    </submittedName>
</protein>
<evidence type="ECO:0000313" key="3">
    <source>
        <dbReference type="Proteomes" id="UP000029738"/>
    </source>
</evidence>
<dbReference type="SMART" id="SM00855">
    <property type="entry name" value="PGAM"/>
    <property type="match status" value="1"/>
</dbReference>
<reference evidence="2" key="1">
    <citation type="journal article" date="2015" name="Genome Announc.">
        <title>Draft Genome Sequence of Tolypothrix boutellei Strain VB521301.</title>
        <authorList>
            <person name="Chandrababunaidu M.M."/>
            <person name="Singh D."/>
            <person name="Sen D."/>
            <person name="Bhan S."/>
            <person name="Das S."/>
            <person name="Gupta A."/>
            <person name="Adhikary S.P."/>
            <person name="Tripathy S."/>
        </authorList>
    </citation>
    <scope>NUCLEOTIDE SEQUENCE</scope>
    <source>
        <strain evidence="2">VB521301</strain>
    </source>
</reference>
<accession>A0A0C1RH22</accession>
<dbReference type="OrthoDB" id="9782128at2"/>
<dbReference type="Proteomes" id="UP000029738">
    <property type="component" value="Unassembled WGS sequence"/>
</dbReference>
<dbReference type="AlphaFoldDB" id="A0A0C1RH22"/>
<dbReference type="RefSeq" id="WP_038075099.1">
    <property type="nucleotide sequence ID" value="NZ_JHEG04000001.1"/>
</dbReference>
<keyword evidence="3" id="KW-1185">Reference proteome</keyword>
<dbReference type="EMBL" id="JHEG04000001">
    <property type="protein sequence ID" value="KAF3887431.1"/>
    <property type="molecule type" value="Genomic_DNA"/>
</dbReference>
<name>A0A0C1RH22_9CYAN</name>
<dbReference type="Pfam" id="PF00300">
    <property type="entry name" value="His_Phos_1"/>
    <property type="match status" value="1"/>
</dbReference>
<dbReference type="CDD" id="cd07067">
    <property type="entry name" value="HP_PGM_like"/>
    <property type="match status" value="1"/>
</dbReference>
<evidence type="ECO:0000313" key="1">
    <source>
        <dbReference type="EMBL" id="KAF3887431.1"/>
    </source>
</evidence>
<dbReference type="Gene3D" id="3.40.50.1240">
    <property type="entry name" value="Phosphoglycerate mutase-like"/>
    <property type="match status" value="1"/>
</dbReference>
<evidence type="ECO:0000313" key="2">
    <source>
        <dbReference type="EMBL" id="KIE11365.1"/>
    </source>
</evidence>
<dbReference type="InterPro" id="IPR013078">
    <property type="entry name" value="His_Pase_superF_clade-1"/>
</dbReference>
<dbReference type="EMBL" id="JHEG02000048">
    <property type="protein sequence ID" value="KIE11365.1"/>
    <property type="molecule type" value="Genomic_DNA"/>
</dbReference>
<dbReference type="PANTHER" id="PTHR16469">
    <property type="entry name" value="UBIQUITIN-ASSOCIATED AND SH3 DOMAIN-CONTAINING BA-RELATED"/>
    <property type="match status" value="1"/>
</dbReference>
<gene>
    <name evidence="2" type="ORF">DA73_0223645</name>
    <name evidence="1" type="ORF">DA73_0400019505</name>
</gene>
<proteinExistence type="predicted"/>
<dbReference type="PANTHER" id="PTHR16469:SF51">
    <property type="entry name" value="TRANSCRIPTION FACTOR TAU 55 KDA SUBUNIT"/>
    <property type="match status" value="1"/>
</dbReference>
<sequence length="226" mass="25195">MSQIVWIARHANRLDFVNPDWFLTAERRYDPPLSEDGFIQAQQLANRLQGEKIAHIFASPFLRTVQTANAVAEVLDLPIKLETGLSEWHNAAWMTEEPKRLSTPALAELFPRIDTSYTSQIAAKYPETRAQMLERSGQTARCLTVEYSPQDILLVGHGASVLGAAVGLVGELASTEVKASLCSLVKVVRQEPEWLLELKGDTSHLTEVEEVVRFDVSEQLPVTSKQ</sequence>
<dbReference type="STRING" id="1479485.DA73_0223645"/>